<keyword evidence="3" id="KW-1185">Reference proteome</keyword>
<name>A0A3E1NHA6_9BACT</name>
<dbReference type="PANTHER" id="PTHR33608">
    <property type="entry name" value="BLL2464 PROTEIN"/>
    <property type="match status" value="1"/>
</dbReference>
<reference evidence="2 3" key="1">
    <citation type="submission" date="2018-08" db="EMBL/GenBank/DDBJ databases">
        <title>Chitinophagaceae sp. K23C18032701, a novel bacterium isolated from forest soil.</title>
        <authorList>
            <person name="Wang C."/>
        </authorList>
    </citation>
    <scope>NUCLEOTIDE SEQUENCE [LARGE SCALE GENOMIC DNA]</scope>
    <source>
        <strain evidence="2 3">K23C18032701</strain>
    </source>
</reference>
<dbReference type="EMBL" id="QTJU01000005">
    <property type="protein sequence ID" value="RFM27315.1"/>
    <property type="molecule type" value="Genomic_DNA"/>
</dbReference>
<accession>A0A3E1NHA6</accession>
<proteinExistence type="predicted"/>
<gene>
    <name evidence="2" type="ORF">DXN05_14905</name>
</gene>
<evidence type="ECO:0000313" key="3">
    <source>
        <dbReference type="Proteomes" id="UP000261284"/>
    </source>
</evidence>
<dbReference type="OrthoDB" id="9776116at2"/>
<comment type="caution">
    <text evidence="2">The sequence shown here is derived from an EMBL/GenBank/DDBJ whole genome shotgun (WGS) entry which is preliminary data.</text>
</comment>
<dbReference type="SUPFAM" id="SSF53300">
    <property type="entry name" value="vWA-like"/>
    <property type="match status" value="1"/>
</dbReference>
<dbReference type="InterPro" id="IPR002881">
    <property type="entry name" value="DUF58"/>
</dbReference>
<sequence length="310" mass="35616">MKHPAAHNYPPEVVTSMSDLMRFEYLVQARHLLPGHTVFSLLTGTHTSKLRGRGLDFEEVRRYVYGDDIRNIDWRVTAKTGTTHSKVFNEEKERPTFIVLDQSSAMFFGSKRYVKSVSAAHVAAISAFYTLKRGDRAGGIIFNESHYDYVPPKRNKALVQHYLKCIVAQNALLPQRKQVQRDPHLLNNMLQVTRSLVTHDYVIPVIGDFSAMDATTRRHLLALSNHNDVILIHVYDPFEQALPDGRLVLTDGKKQLTWNNKKRHAGKLFAAHFREMQTAMTAEFRHYGIPVVFFSTEYAIEDQVSHHFKQ</sequence>
<organism evidence="2 3">
    <name type="scientific">Deminuibacter soli</name>
    <dbReference type="NCBI Taxonomy" id="2291815"/>
    <lineage>
        <taxon>Bacteria</taxon>
        <taxon>Pseudomonadati</taxon>
        <taxon>Bacteroidota</taxon>
        <taxon>Chitinophagia</taxon>
        <taxon>Chitinophagales</taxon>
        <taxon>Chitinophagaceae</taxon>
        <taxon>Deminuibacter</taxon>
    </lineage>
</organism>
<dbReference type="Pfam" id="PF01882">
    <property type="entry name" value="DUF58"/>
    <property type="match status" value="1"/>
</dbReference>
<dbReference type="RefSeq" id="WP_116848072.1">
    <property type="nucleotide sequence ID" value="NZ_QTJU01000005.1"/>
</dbReference>
<dbReference type="AlphaFoldDB" id="A0A3E1NHA6"/>
<evidence type="ECO:0000259" key="1">
    <source>
        <dbReference type="Pfam" id="PF01882"/>
    </source>
</evidence>
<dbReference type="PANTHER" id="PTHR33608:SF12">
    <property type="entry name" value="DUF58 DOMAIN-CONTAINING PROTEIN"/>
    <property type="match status" value="1"/>
</dbReference>
<protein>
    <submittedName>
        <fullName evidence="2">DUF58 domain-containing protein</fullName>
    </submittedName>
</protein>
<feature type="domain" description="DUF58" evidence="1">
    <location>
        <begin position="59"/>
        <end position="257"/>
    </location>
</feature>
<dbReference type="Proteomes" id="UP000261284">
    <property type="component" value="Unassembled WGS sequence"/>
</dbReference>
<evidence type="ECO:0000313" key="2">
    <source>
        <dbReference type="EMBL" id="RFM27315.1"/>
    </source>
</evidence>
<dbReference type="InterPro" id="IPR036465">
    <property type="entry name" value="vWFA_dom_sf"/>
</dbReference>